<reference evidence="1 2" key="1">
    <citation type="submission" date="2018-06" db="EMBL/GenBank/DDBJ databases">
        <authorList>
            <consortium name="Pathogen Informatics"/>
            <person name="Doyle S."/>
        </authorList>
    </citation>
    <scope>NUCLEOTIDE SEQUENCE [LARGE SCALE GENOMIC DNA]</scope>
    <source>
        <strain evidence="1 2">NCTC13315</strain>
    </source>
</reference>
<gene>
    <name evidence="1" type="ORF">NCTC13315_01570</name>
</gene>
<proteinExistence type="predicted"/>
<dbReference type="AlphaFoldDB" id="A0A378I2V6"/>
<protein>
    <submittedName>
        <fullName evidence="1">Uncharacterized protein</fullName>
    </submittedName>
</protein>
<dbReference type="RefSeq" id="WP_115302738.1">
    <property type="nucleotide sequence ID" value="NZ_CAAAHO010000004.1"/>
</dbReference>
<organism evidence="1 2">
    <name type="scientific">Legionella beliardensis</name>
    <dbReference type="NCBI Taxonomy" id="91822"/>
    <lineage>
        <taxon>Bacteria</taxon>
        <taxon>Pseudomonadati</taxon>
        <taxon>Pseudomonadota</taxon>
        <taxon>Gammaproteobacteria</taxon>
        <taxon>Legionellales</taxon>
        <taxon>Legionellaceae</taxon>
        <taxon>Legionella</taxon>
    </lineage>
</organism>
<name>A0A378I2V6_9GAMM</name>
<evidence type="ECO:0000313" key="1">
    <source>
        <dbReference type="EMBL" id="STX29035.1"/>
    </source>
</evidence>
<dbReference type="Proteomes" id="UP000254968">
    <property type="component" value="Unassembled WGS sequence"/>
</dbReference>
<sequence length="103" mass="11529">MLPAEKAILESHTCGEIGKKIIDSTAPVTEASEQITQVYGSKFKKSCNSHVPLSFFWSEQPYQQGAYLYLKPGQRHCLSAFYNKDAVTCFFVVITLKLLTLPP</sequence>
<evidence type="ECO:0000313" key="2">
    <source>
        <dbReference type="Proteomes" id="UP000254968"/>
    </source>
</evidence>
<accession>A0A378I2V6</accession>
<dbReference type="EMBL" id="UGNV01000001">
    <property type="protein sequence ID" value="STX29035.1"/>
    <property type="molecule type" value="Genomic_DNA"/>
</dbReference>
<keyword evidence="2" id="KW-1185">Reference proteome</keyword>